<comment type="caution">
    <text evidence="2">The sequence shown here is derived from an EMBL/GenBank/DDBJ whole genome shotgun (WGS) entry which is preliminary data.</text>
</comment>
<accession>A0ABR0I2I5</accession>
<protein>
    <submittedName>
        <fullName evidence="2">Uncharacterized protein</fullName>
    </submittedName>
</protein>
<sequence length="71" mass="7964">MGSDLEAPPTSSNRWQAWVISSLIILFFFAAVVITFNICGNPCHKQIDSIELRNLPQLRPPPAPIQDPDFE</sequence>
<evidence type="ECO:0000313" key="3">
    <source>
        <dbReference type="Proteomes" id="UP001326199"/>
    </source>
</evidence>
<reference evidence="2 3" key="1">
    <citation type="journal article" date="2023" name="bioRxiv">
        <title>High-quality genome assemblies of four members of thePodospora anserinaspecies complex.</title>
        <authorList>
            <person name="Ament-Velasquez S.L."/>
            <person name="Vogan A.A."/>
            <person name="Wallerman O."/>
            <person name="Hartmann F."/>
            <person name="Gautier V."/>
            <person name="Silar P."/>
            <person name="Giraud T."/>
            <person name="Johannesson H."/>
        </authorList>
    </citation>
    <scope>NUCLEOTIDE SEQUENCE [LARGE SCALE GENOMIC DNA]</scope>
    <source>
        <strain evidence="2 3">CBS 411.78</strain>
    </source>
</reference>
<feature type="transmembrane region" description="Helical" evidence="1">
    <location>
        <begin position="15"/>
        <end position="39"/>
    </location>
</feature>
<dbReference type="Proteomes" id="UP001326199">
    <property type="component" value="Unassembled WGS sequence"/>
</dbReference>
<dbReference type="EMBL" id="JAFFHB010000001">
    <property type="protein sequence ID" value="KAK4674351.1"/>
    <property type="molecule type" value="Genomic_DNA"/>
</dbReference>
<name>A0ABR0I2I5_9PEZI</name>
<dbReference type="RefSeq" id="XP_062771673.1">
    <property type="nucleotide sequence ID" value="XM_062905421.1"/>
</dbReference>
<proteinExistence type="predicted"/>
<organism evidence="2 3">
    <name type="scientific">Podospora pseudopauciseta</name>
    <dbReference type="NCBI Taxonomy" id="2093780"/>
    <lineage>
        <taxon>Eukaryota</taxon>
        <taxon>Fungi</taxon>
        <taxon>Dikarya</taxon>
        <taxon>Ascomycota</taxon>
        <taxon>Pezizomycotina</taxon>
        <taxon>Sordariomycetes</taxon>
        <taxon>Sordariomycetidae</taxon>
        <taxon>Sordariales</taxon>
        <taxon>Podosporaceae</taxon>
        <taxon>Podospora</taxon>
    </lineage>
</organism>
<evidence type="ECO:0000256" key="1">
    <source>
        <dbReference type="SAM" id="Phobius"/>
    </source>
</evidence>
<keyword evidence="1" id="KW-0472">Membrane</keyword>
<dbReference type="GeneID" id="87925385"/>
<keyword evidence="3" id="KW-1185">Reference proteome</keyword>
<keyword evidence="1" id="KW-0812">Transmembrane</keyword>
<gene>
    <name evidence="2" type="ORF">QC763_0023440</name>
</gene>
<evidence type="ECO:0000313" key="2">
    <source>
        <dbReference type="EMBL" id="KAK4674351.1"/>
    </source>
</evidence>
<keyword evidence="1" id="KW-1133">Transmembrane helix</keyword>